<dbReference type="RefSeq" id="WP_194847175.1">
    <property type="nucleotide sequence ID" value="NZ_JAAEJV010000005.1"/>
</dbReference>
<dbReference type="Gene3D" id="3.40.50.12230">
    <property type="match status" value="1"/>
</dbReference>
<dbReference type="SUPFAM" id="SSF53328">
    <property type="entry name" value="Formyltransferase"/>
    <property type="match status" value="1"/>
</dbReference>
<dbReference type="Pfam" id="PF00551">
    <property type="entry name" value="Formyl_trans_N"/>
    <property type="match status" value="1"/>
</dbReference>
<organism evidence="8 9">
    <name type="scientific">Candidatus Neptunichlamydia vexilliferae</name>
    <dbReference type="NCBI Taxonomy" id="1651774"/>
    <lineage>
        <taxon>Bacteria</taxon>
        <taxon>Pseudomonadati</taxon>
        <taxon>Chlamydiota</taxon>
        <taxon>Chlamydiia</taxon>
        <taxon>Parachlamydiales</taxon>
        <taxon>Simkaniaceae</taxon>
        <taxon>Candidatus Neptunichlamydia</taxon>
    </lineage>
</organism>
<evidence type="ECO:0000256" key="2">
    <source>
        <dbReference type="ARBA" id="ARBA00012261"/>
    </source>
</evidence>
<accession>A0ABS0AXN3</accession>
<feature type="domain" description="Formyl transferase C-terminal" evidence="7">
    <location>
        <begin position="202"/>
        <end position="296"/>
    </location>
</feature>
<dbReference type="HAMAP" id="MF_00182">
    <property type="entry name" value="Formyl_trans"/>
    <property type="match status" value="1"/>
</dbReference>
<evidence type="ECO:0000256" key="3">
    <source>
        <dbReference type="ARBA" id="ARBA00022679"/>
    </source>
</evidence>
<dbReference type="InterPro" id="IPR036477">
    <property type="entry name" value="Formyl_transf_N_sf"/>
</dbReference>
<evidence type="ECO:0000259" key="7">
    <source>
        <dbReference type="Pfam" id="PF02911"/>
    </source>
</evidence>
<dbReference type="InterPro" id="IPR041711">
    <property type="entry name" value="Met-tRNA-FMT_N"/>
</dbReference>
<dbReference type="GO" id="GO:0004479">
    <property type="term" value="F:methionyl-tRNA formyltransferase activity"/>
    <property type="evidence" value="ECO:0007669"/>
    <property type="project" value="UniProtKB-EC"/>
</dbReference>
<dbReference type="InterPro" id="IPR002376">
    <property type="entry name" value="Formyl_transf_N"/>
</dbReference>
<name>A0ABS0AXN3_9BACT</name>
<proteinExistence type="inferred from homology"/>
<dbReference type="Pfam" id="PF02911">
    <property type="entry name" value="Formyl_trans_C"/>
    <property type="match status" value="1"/>
</dbReference>
<dbReference type="CDD" id="cd08646">
    <property type="entry name" value="FMT_core_Met-tRNA-FMT_N"/>
    <property type="match status" value="1"/>
</dbReference>
<feature type="binding site" evidence="5">
    <location>
        <begin position="111"/>
        <end position="114"/>
    </location>
    <ligand>
        <name>(6S)-5,6,7,8-tetrahydrofolate</name>
        <dbReference type="ChEBI" id="CHEBI:57453"/>
    </ligand>
</feature>
<dbReference type="EMBL" id="JAAEJV010000005">
    <property type="protein sequence ID" value="MBF5058886.1"/>
    <property type="molecule type" value="Genomic_DNA"/>
</dbReference>
<comment type="catalytic activity">
    <reaction evidence="5">
        <text>L-methionyl-tRNA(fMet) + (6R)-10-formyltetrahydrofolate = N-formyl-L-methionyl-tRNA(fMet) + (6S)-5,6,7,8-tetrahydrofolate + H(+)</text>
        <dbReference type="Rhea" id="RHEA:24380"/>
        <dbReference type="Rhea" id="RHEA-COMP:9952"/>
        <dbReference type="Rhea" id="RHEA-COMP:9953"/>
        <dbReference type="ChEBI" id="CHEBI:15378"/>
        <dbReference type="ChEBI" id="CHEBI:57453"/>
        <dbReference type="ChEBI" id="CHEBI:78530"/>
        <dbReference type="ChEBI" id="CHEBI:78844"/>
        <dbReference type="ChEBI" id="CHEBI:195366"/>
        <dbReference type="EC" id="2.1.2.9"/>
    </reaction>
</comment>
<comment type="caution">
    <text evidence="8">The sequence shown here is derived from an EMBL/GenBank/DDBJ whole genome shotgun (WGS) entry which is preliminary data.</text>
</comment>
<evidence type="ECO:0000256" key="1">
    <source>
        <dbReference type="ARBA" id="ARBA00010699"/>
    </source>
</evidence>
<dbReference type="SUPFAM" id="SSF50486">
    <property type="entry name" value="FMT C-terminal domain-like"/>
    <property type="match status" value="1"/>
</dbReference>
<dbReference type="NCBIfam" id="TIGR00460">
    <property type="entry name" value="fmt"/>
    <property type="match status" value="1"/>
</dbReference>
<gene>
    <name evidence="5" type="primary">fmt</name>
    <name evidence="8" type="ORF">NEPTK9_000386</name>
</gene>
<dbReference type="InterPro" id="IPR005793">
    <property type="entry name" value="Formyl_trans_C"/>
</dbReference>
<dbReference type="InterPro" id="IPR011034">
    <property type="entry name" value="Formyl_transferase-like_C_sf"/>
</dbReference>
<comment type="similarity">
    <text evidence="1 5">Belongs to the Fmt family.</text>
</comment>
<dbReference type="InterPro" id="IPR044135">
    <property type="entry name" value="Met-tRNA-FMT_C"/>
</dbReference>
<sequence length="304" mass="33519">MKIIYFGTPTFASVVLDFLIQSGVEVLAIVTKPDKPRGRSGKPAFSAVKQLATEKYPTIPLYQPDKASTTSFEEEIARYGADLFVVVAYGEIMKQPLLDLPKRGCINLHASLLPKYRGAAPIQFALLDGAKQTGVTIIEMVLKMDAGPMLAQEKIPIPKEMNSGELEEALCDLGGKTLLRVIKTYPKQKVEQDPRGATYVQKITPDMAAIDWGKPAETLHNQIRAFSPRPGAWCEVEIDGQTKRLKIFKAEVSAETEEVFSKEKWSIPCGEGALSLLEVQLEGKKKLPIGDFARGLNQPPHIKK</sequence>
<evidence type="ECO:0000256" key="4">
    <source>
        <dbReference type="ARBA" id="ARBA00022917"/>
    </source>
</evidence>
<dbReference type="Proteomes" id="UP001194714">
    <property type="component" value="Unassembled WGS sequence"/>
</dbReference>
<dbReference type="CDD" id="cd08704">
    <property type="entry name" value="Met_tRNA_FMT_C"/>
    <property type="match status" value="1"/>
</dbReference>
<dbReference type="EC" id="2.1.2.9" evidence="2 5"/>
<comment type="function">
    <text evidence="5">Attaches a formyl group to the free amino group of methionyl-tRNA(fMet). The formyl group appears to play a dual role in the initiator identity of N-formylmethionyl-tRNA by promoting its recognition by IF2 and preventing the misappropriation of this tRNA by the elongation apparatus.</text>
</comment>
<keyword evidence="4 5" id="KW-0648">Protein biosynthesis</keyword>
<feature type="domain" description="Formyl transferase N-terminal" evidence="6">
    <location>
        <begin position="1"/>
        <end position="182"/>
    </location>
</feature>
<evidence type="ECO:0000313" key="9">
    <source>
        <dbReference type="Proteomes" id="UP001194714"/>
    </source>
</evidence>
<evidence type="ECO:0000313" key="8">
    <source>
        <dbReference type="EMBL" id="MBF5058886.1"/>
    </source>
</evidence>
<protein>
    <recommendedName>
        <fullName evidence="2 5">Methionyl-tRNA formyltransferase</fullName>
        <ecNumber evidence="2 5">2.1.2.9</ecNumber>
    </recommendedName>
</protein>
<keyword evidence="9" id="KW-1185">Reference proteome</keyword>
<dbReference type="PANTHER" id="PTHR11138">
    <property type="entry name" value="METHIONYL-TRNA FORMYLTRANSFERASE"/>
    <property type="match status" value="1"/>
</dbReference>
<dbReference type="InterPro" id="IPR005794">
    <property type="entry name" value="Fmt"/>
</dbReference>
<reference evidence="8 9" key="1">
    <citation type="submission" date="2020-01" db="EMBL/GenBank/DDBJ databases">
        <title>Draft genome sequence of Cand. Neptunochlamydia vexilliferae K9.</title>
        <authorList>
            <person name="Schulz F."/>
            <person name="Koestlbacher S."/>
            <person name="Wascher F."/>
            <person name="Pizzetti I."/>
            <person name="Horn M."/>
        </authorList>
    </citation>
    <scope>NUCLEOTIDE SEQUENCE [LARGE SCALE GENOMIC DNA]</scope>
    <source>
        <strain evidence="8 9">K9</strain>
    </source>
</reference>
<dbReference type="PANTHER" id="PTHR11138:SF5">
    <property type="entry name" value="METHIONYL-TRNA FORMYLTRANSFERASE, MITOCHONDRIAL"/>
    <property type="match status" value="1"/>
</dbReference>
<evidence type="ECO:0000256" key="5">
    <source>
        <dbReference type="HAMAP-Rule" id="MF_00182"/>
    </source>
</evidence>
<keyword evidence="3 5" id="KW-0808">Transferase</keyword>
<evidence type="ECO:0000259" key="6">
    <source>
        <dbReference type="Pfam" id="PF00551"/>
    </source>
</evidence>